<feature type="domain" description="DNA mimic protein DMP19 C-terminal" evidence="1">
    <location>
        <begin position="53"/>
        <end position="166"/>
    </location>
</feature>
<dbReference type="AlphaFoldDB" id="D4VNB1"/>
<dbReference type="EMBL" id="CBXG010000049">
    <property type="protein sequence ID" value="CDM06828.1"/>
    <property type="molecule type" value="Genomic_DNA"/>
</dbReference>
<name>D4VNB1_9BACE</name>
<dbReference type="InterPro" id="IPR025402">
    <property type="entry name" value="DMP19_C"/>
</dbReference>
<evidence type="ECO:0000313" key="2">
    <source>
        <dbReference type="EMBL" id="CDM06828.1"/>
    </source>
</evidence>
<dbReference type="Pfam" id="PF14300">
    <property type="entry name" value="DMP19"/>
    <property type="match status" value="1"/>
</dbReference>
<dbReference type="Proteomes" id="UP000019380">
    <property type="component" value="Unassembled WGS sequence"/>
</dbReference>
<organism evidence="2 3">
    <name type="scientific">Bacteroides xylanisolvens SD CC 1b</name>
    <dbReference type="NCBI Taxonomy" id="702447"/>
    <lineage>
        <taxon>Bacteria</taxon>
        <taxon>Pseudomonadati</taxon>
        <taxon>Bacteroidota</taxon>
        <taxon>Bacteroidia</taxon>
        <taxon>Bacteroidales</taxon>
        <taxon>Bacteroidaceae</taxon>
        <taxon>Bacteroides</taxon>
    </lineage>
</organism>
<comment type="caution">
    <text evidence="2">The sequence shown here is derived from an EMBL/GenBank/DDBJ whole genome shotgun (WGS) entry which is preliminary data.</text>
</comment>
<evidence type="ECO:0000259" key="1">
    <source>
        <dbReference type="Pfam" id="PF14300"/>
    </source>
</evidence>
<evidence type="ECO:0000313" key="3">
    <source>
        <dbReference type="Proteomes" id="UP000019380"/>
    </source>
</evidence>
<reference evidence="2 3" key="1">
    <citation type="submission" date="2013-12" db="EMBL/GenBank/DDBJ databases">
        <title>Improved hybrid genome assemblies of Bacteroides xylanisolvens SD CC 1b and Bacteroides xylanisolvens SD CC 2a using Illumina and 454 Sequencing.</title>
        <authorList>
            <person name="Ramaraj T."/>
            <person name="Sundararajan A."/>
            <person name="Mudge J."/>
            <person name="Schilkey F.D."/>
            <person name="Delvecchio V."/>
            <person name="Donlon M."/>
            <person name="Ziemer C."/>
        </authorList>
    </citation>
    <scope>NUCLEOTIDE SEQUENCE [LARGE SCALE GENOMIC DNA]</scope>
</reference>
<dbReference type="Gene3D" id="1.20.1420.60">
    <property type="match status" value="1"/>
</dbReference>
<proteinExistence type="predicted"/>
<gene>
    <name evidence="2" type="ORF">BN890_44460</name>
</gene>
<accession>D4VNB1</accession>
<sequence>MLHHYIKKIMIEVVESALQKAAGEGMDEFIQAFTDKYKEVIGGELTAETMPLLTGEQHSLLAYQIFRDEMMVGGFCQLIQNGYGGYIFDNPFAKVMRLWGAEEFSKLVYKAKKIFDANRKDLEKERTDDEFMAMYEQYEAFDELEEAYLEMEEQVTALIASYVDDHLELFAKIIK</sequence>
<protein>
    <recommendedName>
        <fullName evidence="1">DNA mimic protein DMP19 C-terminal domain-containing protein</fullName>
    </recommendedName>
</protein>